<dbReference type="SUPFAM" id="SSF47699">
    <property type="entry name" value="Bifunctional inhibitor/lipid-transfer protein/seed storage 2S albumin"/>
    <property type="match status" value="1"/>
</dbReference>
<dbReference type="GO" id="GO:0008289">
    <property type="term" value="F:lipid binding"/>
    <property type="evidence" value="ECO:0007669"/>
    <property type="project" value="InterPro"/>
</dbReference>
<dbReference type="AlphaFoldDB" id="A0A396JHD7"/>
<comment type="caution">
    <text evidence="6">The sequence shown here is derived from an EMBL/GenBank/DDBJ whole genome shotgun (WGS) entry which is preliminary data.</text>
</comment>
<evidence type="ECO:0000256" key="3">
    <source>
        <dbReference type="ARBA" id="ARBA00023157"/>
    </source>
</evidence>
<organism evidence="6 7">
    <name type="scientific">Medicago truncatula</name>
    <name type="common">Barrel medic</name>
    <name type="synonym">Medicago tribuloides</name>
    <dbReference type="NCBI Taxonomy" id="3880"/>
    <lineage>
        <taxon>Eukaryota</taxon>
        <taxon>Viridiplantae</taxon>
        <taxon>Streptophyta</taxon>
        <taxon>Embryophyta</taxon>
        <taxon>Tracheophyta</taxon>
        <taxon>Spermatophyta</taxon>
        <taxon>Magnoliopsida</taxon>
        <taxon>eudicotyledons</taxon>
        <taxon>Gunneridae</taxon>
        <taxon>Pentapetalae</taxon>
        <taxon>rosids</taxon>
        <taxon>fabids</taxon>
        <taxon>Fabales</taxon>
        <taxon>Fabaceae</taxon>
        <taxon>Papilionoideae</taxon>
        <taxon>50 kb inversion clade</taxon>
        <taxon>NPAAA clade</taxon>
        <taxon>Hologalegina</taxon>
        <taxon>IRL clade</taxon>
        <taxon>Trifolieae</taxon>
        <taxon>Medicago</taxon>
    </lineage>
</organism>
<evidence type="ECO:0000256" key="1">
    <source>
        <dbReference type="ARBA" id="ARBA00009748"/>
    </source>
</evidence>
<evidence type="ECO:0000313" key="6">
    <source>
        <dbReference type="EMBL" id="RHN75723.1"/>
    </source>
</evidence>
<dbReference type="GO" id="GO:0006869">
    <property type="term" value="P:lipid transport"/>
    <property type="evidence" value="ECO:0007669"/>
    <property type="project" value="InterPro"/>
</dbReference>
<feature type="signal peptide" evidence="4">
    <location>
        <begin position="1"/>
        <end position="22"/>
    </location>
</feature>
<protein>
    <submittedName>
        <fullName evidence="6">Putative bifunctional inhibitor/plant lipid transfer protein/seed storage helical</fullName>
    </submittedName>
</protein>
<sequence>MCIIVLLLLSMSLIFVSNNANATKVYNESTFSTCERIFEYFTNSLPYLVRDLNEIYGFGIPLRRCCQHVDKLNILAQHRTNPRFICWCIQAMMKGTTLALDPSRIQDLPLMCNTTLTFPIYNGMDDCSN</sequence>
<gene>
    <name evidence="6" type="ORF">MtrunA17_Chr2g0324321</name>
</gene>
<evidence type="ECO:0000313" key="7">
    <source>
        <dbReference type="Proteomes" id="UP000265566"/>
    </source>
</evidence>
<comment type="similarity">
    <text evidence="1">Belongs to the plant LTP family.</text>
</comment>
<reference evidence="7" key="1">
    <citation type="journal article" date="2018" name="Nat. Plants">
        <title>Whole-genome landscape of Medicago truncatula symbiotic genes.</title>
        <authorList>
            <person name="Pecrix Y."/>
            <person name="Staton S.E."/>
            <person name="Sallet E."/>
            <person name="Lelandais-Briere C."/>
            <person name="Moreau S."/>
            <person name="Carrere S."/>
            <person name="Blein T."/>
            <person name="Jardinaud M.F."/>
            <person name="Latrasse D."/>
            <person name="Zouine M."/>
            <person name="Zahm M."/>
            <person name="Kreplak J."/>
            <person name="Mayjonade B."/>
            <person name="Satge C."/>
            <person name="Perez M."/>
            <person name="Cauet S."/>
            <person name="Marande W."/>
            <person name="Chantry-Darmon C."/>
            <person name="Lopez-Roques C."/>
            <person name="Bouchez O."/>
            <person name="Berard A."/>
            <person name="Debelle F."/>
            <person name="Munos S."/>
            <person name="Bendahmane A."/>
            <person name="Berges H."/>
            <person name="Niebel A."/>
            <person name="Buitink J."/>
            <person name="Frugier F."/>
            <person name="Benhamed M."/>
            <person name="Crespi M."/>
            <person name="Gouzy J."/>
            <person name="Gamas P."/>
        </authorList>
    </citation>
    <scope>NUCLEOTIDE SEQUENCE [LARGE SCALE GENOMIC DNA]</scope>
    <source>
        <strain evidence="7">cv. Jemalong A17</strain>
    </source>
</reference>
<name>A0A396JHD7_MEDTR</name>
<feature type="domain" description="Bifunctional inhibitor/plant lipid transfer protein/seed storage helical" evidence="5">
    <location>
        <begin position="34"/>
        <end position="116"/>
    </location>
</feature>
<dbReference type="InterPro" id="IPR036312">
    <property type="entry name" value="Bifun_inhib/LTP/seed_sf"/>
</dbReference>
<keyword evidence="3" id="KW-1015">Disulfide bond</keyword>
<evidence type="ECO:0000259" key="5">
    <source>
        <dbReference type="Pfam" id="PF00234"/>
    </source>
</evidence>
<dbReference type="InterPro" id="IPR000528">
    <property type="entry name" value="Plant_nsLTP"/>
</dbReference>
<dbReference type="Gene3D" id="1.10.110.10">
    <property type="entry name" value="Plant lipid-transfer and hydrophobic proteins"/>
    <property type="match status" value="1"/>
</dbReference>
<dbReference type="Pfam" id="PF00234">
    <property type="entry name" value="Tryp_alpha_amyl"/>
    <property type="match status" value="1"/>
</dbReference>
<dbReference type="InterPro" id="IPR016140">
    <property type="entry name" value="Bifunc_inhib/LTP/seed_store"/>
</dbReference>
<feature type="chain" id="PRO_5017211589" evidence="4">
    <location>
        <begin position="23"/>
        <end position="129"/>
    </location>
</feature>
<dbReference type="PANTHER" id="PTHR33076">
    <property type="entry name" value="NON-SPECIFIC LIPID-TRANSFER PROTEIN 2-RELATED"/>
    <property type="match status" value="1"/>
</dbReference>
<evidence type="ECO:0000256" key="2">
    <source>
        <dbReference type="ARBA" id="ARBA00022729"/>
    </source>
</evidence>
<dbReference type="EMBL" id="PSQE01000002">
    <property type="protein sequence ID" value="RHN75723.1"/>
    <property type="molecule type" value="Genomic_DNA"/>
</dbReference>
<proteinExistence type="inferred from homology"/>
<evidence type="ECO:0000256" key="4">
    <source>
        <dbReference type="SAM" id="SignalP"/>
    </source>
</evidence>
<dbReference type="Proteomes" id="UP000265566">
    <property type="component" value="Chromosome 2"/>
</dbReference>
<accession>A0A396JHD7</accession>
<dbReference type="Gramene" id="rna11962">
    <property type="protein sequence ID" value="RHN75723.1"/>
    <property type="gene ID" value="gene11962"/>
</dbReference>
<keyword evidence="2 4" id="KW-0732">Signal</keyword>